<protein>
    <submittedName>
        <fullName evidence="2">Uncharacterized protein</fullName>
    </submittedName>
</protein>
<feature type="non-terminal residue" evidence="2">
    <location>
        <position position="1"/>
    </location>
</feature>
<feature type="region of interest" description="Disordered" evidence="1">
    <location>
        <begin position="1"/>
        <end position="25"/>
    </location>
</feature>
<dbReference type="EMBL" id="CAJDYZ010002210">
    <property type="protein sequence ID" value="CAD1469326.1"/>
    <property type="molecule type" value="Genomic_DNA"/>
</dbReference>
<dbReference type="AlphaFoldDB" id="A0A6V7GZQ3"/>
<name>A0A6V7GZQ3_9HYME</name>
<sequence length="52" mass="6065">LRQLDGRLQGSNKDGDHIELYSGTPELHRSKTRPIQIHIELDLEHDFYSYDG</sequence>
<gene>
    <name evidence="2" type="ORF">MHI_LOCUS121064</name>
</gene>
<evidence type="ECO:0000313" key="3">
    <source>
        <dbReference type="Proteomes" id="UP000752696"/>
    </source>
</evidence>
<feature type="non-terminal residue" evidence="2">
    <location>
        <position position="52"/>
    </location>
</feature>
<dbReference type="Proteomes" id="UP000752696">
    <property type="component" value="Unassembled WGS sequence"/>
</dbReference>
<evidence type="ECO:0000256" key="1">
    <source>
        <dbReference type="SAM" id="MobiDB-lite"/>
    </source>
</evidence>
<reference evidence="2" key="1">
    <citation type="submission" date="2020-07" db="EMBL/GenBank/DDBJ databases">
        <authorList>
            <person name="Nazaruddin N."/>
        </authorList>
    </citation>
    <scope>NUCLEOTIDE SEQUENCE</scope>
</reference>
<evidence type="ECO:0000313" key="2">
    <source>
        <dbReference type="EMBL" id="CAD1469326.1"/>
    </source>
</evidence>
<accession>A0A6V7GZQ3</accession>
<proteinExistence type="predicted"/>
<comment type="caution">
    <text evidence="2">The sequence shown here is derived from an EMBL/GenBank/DDBJ whole genome shotgun (WGS) entry which is preliminary data.</text>
</comment>
<keyword evidence="3" id="KW-1185">Reference proteome</keyword>
<organism evidence="2 3">
    <name type="scientific">Heterotrigona itama</name>
    <dbReference type="NCBI Taxonomy" id="395501"/>
    <lineage>
        <taxon>Eukaryota</taxon>
        <taxon>Metazoa</taxon>
        <taxon>Ecdysozoa</taxon>
        <taxon>Arthropoda</taxon>
        <taxon>Hexapoda</taxon>
        <taxon>Insecta</taxon>
        <taxon>Pterygota</taxon>
        <taxon>Neoptera</taxon>
        <taxon>Endopterygota</taxon>
        <taxon>Hymenoptera</taxon>
        <taxon>Apocrita</taxon>
        <taxon>Aculeata</taxon>
        <taxon>Apoidea</taxon>
        <taxon>Anthophila</taxon>
        <taxon>Apidae</taxon>
        <taxon>Heterotrigona</taxon>
    </lineage>
</organism>